<dbReference type="AlphaFoldDB" id="A0A1I4P321"/>
<feature type="transmembrane region" description="Helical" evidence="1">
    <location>
        <begin position="12"/>
        <end position="34"/>
    </location>
</feature>
<keyword evidence="1" id="KW-1133">Transmembrane helix</keyword>
<dbReference type="STRING" id="758825.SAMN02982985_03239"/>
<dbReference type="RefSeq" id="WP_093388731.1">
    <property type="nucleotide sequence ID" value="NZ_FOTW01000015.1"/>
</dbReference>
<proteinExistence type="predicted"/>
<evidence type="ECO:0000313" key="3">
    <source>
        <dbReference type="Proteomes" id="UP000199470"/>
    </source>
</evidence>
<evidence type="ECO:0000313" key="2">
    <source>
        <dbReference type="EMBL" id="SFM22244.1"/>
    </source>
</evidence>
<name>A0A1I4P321_9BURK</name>
<keyword evidence="1" id="KW-0472">Membrane</keyword>
<dbReference type="EMBL" id="FOTW01000015">
    <property type="protein sequence ID" value="SFM22244.1"/>
    <property type="molecule type" value="Genomic_DNA"/>
</dbReference>
<dbReference type="NCBIfam" id="TIGR02532">
    <property type="entry name" value="IV_pilin_GFxxxE"/>
    <property type="match status" value="1"/>
</dbReference>
<accession>A0A1I4P321</accession>
<organism evidence="2 3">
    <name type="scientific">Rugamonas rubra</name>
    <dbReference type="NCBI Taxonomy" id="758825"/>
    <lineage>
        <taxon>Bacteria</taxon>
        <taxon>Pseudomonadati</taxon>
        <taxon>Pseudomonadota</taxon>
        <taxon>Betaproteobacteria</taxon>
        <taxon>Burkholderiales</taxon>
        <taxon>Oxalobacteraceae</taxon>
        <taxon>Telluria group</taxon>
        <taxon>Rugamonas</taxon>
    </lineage>
</organism>
<dbReference type="PROSITE" id="PS00409">
    <property type="entry name" value="PROKAR_NTER_METHYL"/>
    <property type="match status" value="1"/>
</dbReference>
<sequence>MRTRPATRRQSGFTLIEIAIVLVIVGLMIGGLIMPLSVQLEQRKVADTQKALDEAKEALAGFALRHGYLPCPAVSAGNGLEDRADTQCRGGKRQGYLPWATLGLAKLDSWNHLYRYSVTPEFSDSGARFNLSTPGDITIASRDGAGKVVAASAANDVPALVMSHGRNGYGASGDLGQLVADVSPSNPDERVNQSNPRIFFNRGASDNGAAPGGEFDDIVGWVSANILANRMVAARRLP</sequence>
<dbReference type="OrthoDB" id="6038212at2"/>
<evidence type="ECO:0000256" key="1">
    <source>
        <dbReference type="SAM" id="Phobius"/>
    </source>
</evidence>
<dbReference type="SUPFAM" id="SSF54523">
    <property type="entry name" value="Pili subunits"/>
    <property type="match status" value="1"/>
</dbReference>
<dbReference type="InterPro" id="IPR012902">
    <property type="entry name" value="N_methyl_site"/>
</dbReference>
<dbReference type="InterPro" id="IPR045584">
    <property type="entry name" value="Pilin-like"/>
</dbReference>
<keyword evidence="3" id="KW-1185">Reference proteome</keyword>
<protein>
    <submittedName>
        <fullName evidence="2">Prepilin-type N-terminal cleavage/methylation domain-containing protein</fullName>
    </submittedName>
</protein>
<keyword evidence="1" id="KW-0812">Transmembrane</keyword>
<dbReference type="Gene3D" id="3.30.700.10">
    <property type="entry name" value="Glycoprotein, Type 4 Pilin"/>
    <property type="match status" value="1"/>
</dbReference>
<dbReference type="Pfam" id="PF07963">
    <property type="entry name" value="N_methyl"/>
    <property type="match status" value="1"/>
</dbReference>
<gene>
    <name evidence="2" type="ORF">SAMN02982985_03239</name>
</gene>
<reference evidence="2 3" key="1">
    <citation type="submission" date="2016-10" db="EMBL/GenBank/DDBJ databases">
        <authorList>
            <person name="de Groot N.N."/>
        </authorList>
    </citation>
    <scope>NUCLEOTIDE SEQUENCE [LARGE SCALE GENOMIC DNA]</scope>
    <source>
        <strain evidence="2 3">ATCC 43154</strain>
    </source>
</reference>
<dbReference type="Proteomes" id="UP000199470">
    <property type="component" value="Unassembled WGS sequence"/>
</dbReference>